<dbReference type="InterPro" id="IPR036291">
    <property type="entry name" value="NAD(P)-bd_dom_sf"/>
</dbReference>
<dbReference type="CDD" id="cd05254">
    <property type="entry name" value="dTDP_HR_like_SDR_e"/>
    <property type="match status" value="1"/>
</dbReference>
<dbReference type="STRING" id="2309.CF15_08320"/>
<accession>A0A0V8RS21</accession>
<evidence type="ECO:0000313" key="2">
    <source>
        <dbReference type="EMBL" id="KSW10771.1"/>
    </source>
</evidence>
<dbReference type="PANTHER" id="PTHR10491">
    <property type="entry name" value="DTDP-4-DEHYDRORHAMNOSE REDUCTASE"/>
    <property type="match status" value="1"/>
</dbReference>
<comment type="caution">
    <text evidence="2">The sequence shown here is derived from an EMBL/GenBank/DDBJ whole genome shotgun (WGS) entry which is preliminary data.</text>
</comment>
<dbReference type="Pfam" id="PF04321">
    <property type="entry name" value="RmlD_sub_bind"/>
    <property type="match status" value="1"/>
</dbReference>
<protein>
    <submittedName>
        <fullName evidence="2">NAD(P)-dependent oxidoreductase</fullName>
    </submittedName>
</protein>
<dbReference type="RefSeq" id="WP_058371537.1">
    <property type="nucleotide sequence ID" value="NZ_LNTB01000002.1"/>
</dbReference>
<name>A0A0V8RS21_PYROC</name>
<reference evidence="2 3" key="1">
    <citation type="submission" date="2015-11" db="EMBL/GenBank/DDBJ databases">
        <title>Genome sequence of Pyrodictium occultum PL-19, a marine hyperthermophilic archaeon isolated from Volcano, Italy.</title>
        <authorList>
            <person name="Utturkar S."/>
            <person name="Huber H."/>
            <person name="Leptihn S."/>
            <person name="Brown S."/>
            <person name="Stetter K.O."/>
            <person name="Podar M."/>
        </authorList>
    </citation>
    <scope>NUCLEOTIDE SEQUENCE [LARGE SCALE GENOMIC DNA]</scope>
    <source>
        <strain evidence="2 3">PL-19</strain>
    </source>
</reference>
<dbReference type="InterPro" id="IPR005913">
    <property type="entry name" value="dTDP_dehydrorham_reduct"/>
</dbReference>
<dbReference type="Gene3D" id="3.90.25.10">
    <property type="entry name" value="UDP-galactose 4-epimerase, domain 1"/>
    <property type="match status" value="1"/>
</dbReference>
<dbReference type="SUPFAM" id="SSF51735">
    <property type="entry name" value="NAD(P)-binding Rossmann-fold domains"/>
    <property type="match status" value="1"/>
</dbReference>
<dbReference type="PANTHER" id="PTHR10491:SF4">
    <property type="entry name" value="METHIONINE ADENOSYLTRANSFERASE 2 SUBUNIT BETA"/>
    <property type="match status" value="1"/>
</dbReference>
<dbReference type="InterPro" id="IPR029903">
    <property type="entry name" value="RmlD-like-bd"/>
</dbReference>
<keyword evidence="3" id="KW-1185">Reference proteome</keyword>
<dbReference type="AlphaFoldDB" id="A0A0V8RS21"/>
<proteinExistence type="predicted"/>
<dbReference type="Proteomes" id="UP000053352">
    <property type="component" value="Unassembled WGS sequence"/>
</dbReference>
<feature type="domain" description="RmlD-like substrate binding" evidence="1">
    <location>
        <begin position="3"/>
        <end position="282"/>
    </location>
</feature>
<dbReference type="EMBL" id="LNTB01000002">
    <property type="protein sequence ID" value="KSW10771.1"/>
    <property type="molecule type" value="Genomic_DNA"/>
</dbReference>
<evidence type="ECO:0000313" key="3">
    <source>
        <dbReference type="Proteomes" id="UP000053352"/>
    </source>
</evidence>
<sequence length="297" mass="32390">MVALVTGVSSSPGYKAALSLARRGVEVVGVYNQHPVRVKGVETIRRDLTRDARGLVREYKPDAVVHTAAMGNVDLCEEDRSACYRVNVEATRELLREAYRLGARIVYLSTDYVFDGARGLYREEDTPSPVNFYGLTKLLGEEAALALGGVVARTSAVYGVGPGRPNFGKVVVEKLMRGERVRAFTDQWLSPTLNTLLGEALAMLAVEADYEGILHVAGPRMSRYDFAVAVARAFGLDEGLIEPASMDSVDFKAPRPRDSSLDSSKASRMLGLRLNDLGHALSLFKRELRGETGQPPT</sequence>
<gene>
    <name evidence="2" type="ORF">CF15_08320</name>
</gene>
<organism evidence="2 3">
    <name type="scientific">Pyrodictium occultum</name>
    <dbReference type="NCBI Taxonomy" id="2309"/>
    <lineage>
        <taxon>Archaea</taxon>
        <taxon>Thermoproteota</taxon>
        <taxon>Thermoprotei</taxon>
        <taxon>Desulfurococcales</taxon>
        <taxon>Pyrodictiaceae</taxon>
        <taxon>Pyrodictium</taxon>
    </lineage>
</organism>
<evidence type="ECO:0000259" key="1">
    <source>
        <dbReference type="Pfam" id="PF04321"/>
    </source>
</evidence>
<dbReference type="Gene3D" id="3.40.50.720">
    <property type="entry name" value="NAD(P)-binding Rossmann-like Domain"/>
    <property type="match status" value="1"/>
</dbReference>
<dbReference type="OrthoDB" id="4907at2157"/>